<evidence type="ECO:0000313" key="1">
    <source>
        <dbReference type="EMBL" id="KKK89200.1"/>
    </source>
</evidence>
<feature type="non-terminal residue" evidence="1">
    <location>
        <position position="213"/>
    </location>
</feature>
<dbReference type="EMBL" id="LAZR01049628">
    <property type="protein sequence ID" value="KKK89200.1"/>
    <property type="molecule type" value="Genomic_DNA"/>
</dbReference>
<sequence length="213" mass="22897">MANFKKNCGIPIDFEGFHNARSPRDVVVFFEDFLGSRFSATADAAAWFTYLINTQASTPEILDGTDDAEDEAGGVLKLAVDNTVDEGLNLQVNGEAFHLADGYPLYFEARVNAASILDIDWFVGLSAADTTMEICTDDTVDNIGFMSTVGTMAFVATKDSGTTKSVDTGITEAADDWIRIAFFSDGIDTITYSVDENDDGNFAVKGTLDADTA</sequence>
<protein>
    <submittedName>
        <fullName evidence="1">Uncharacterized protein</fullName>
    </submittedName>
</protein>
<proteinExistence type="predicted"/>
<reference evidence="1" key="1">
    <citation type="journal article" date="2015" name="Nature">
        <title>Complex archaea that bridge the gap between prokaryotes and eukaryotes.</title>
        <authorList>
            <person name="Spang A."/>
            <person name="Saw J.H."/>
            <person name="Jorgensen S.L."/>
            <person name="Zaremba-Niedzwiedzka K."/>
            <person name="Martijn J."/>
            <person name="Lind A.E."/>
            <person name="van Eijk R."/>
            <person name="Schleper C."/>
            <person name="Guy L."/>
            <person name="Ettema T.J."/>
        </authorList>
    </citation>
    <scope>NUCLEOTIDE SEQUENCE</scope>
</reference>
<name>A0A0F8ZT90_9ZZZZ</name>
<accession>A0A0F8ZT90</accession>
<comment type="caution">
    <text evidence="1">The sequence shown here is derived from an EMBL/GenBank/DDBJ whole genome shotgun (WGS) entry which is preliminary data.</text>
</comment>
<gene>
    <name evidence="1" type="ORF">LCGC14_2735480</name>
</gene>
<organism evidence="1">
    <name type="scientific">marine sediment metagenome</name>
    <dbReference type="NCBI Taxonomy" id="412755"/>
    <lineage>
        <taxon>unclassified sequences</taxon>
        <taxon>metagenomes</taxon>
        <taxon>ecological metagenomes</taxon>
    </lineage>
</organism>
<dbReference type="AlphaFoldDB" id="A0A0F8ZT90"/>